<keyword evidence="4" id="KW-1185">Reference proteome</keyword>
<dbReference type="SUPFAM" id="SSF48452">
    <property type="entry name" value="TPR-like"/>
    <property type="match status" value="1"/>
</dbReference>
<accession>A0A816HPY3</accession>
<dbReference type="EMBL" id="CAJNOR010019492">
    <property type="protein sequence ID" value="CAF1689652.1"/>
    <property type="molecule type" value="Genomic_DNA"/>
</dbReference>
<dbReference type="Proteomes" id="UP000663828">
    <property type="component" value="Unassembled WGS sequence"/>
</dbReference>
<dbReference type="InterPro" id="IPR011990">
    <property type="entry name" value="TPR-like_helical_dom_sf"/>
</dbReference>
<sequence length="106" mass="12106">MPPNHPNLAILYNNMIELCDKLSRLNESLDYRYKQLDIFEAILQSDDTKIGIAYNTIAATLSFLRRFDEAAEYALKAVEFTTRVFGTNHPATKTCAKNLEDILNHP</sequence>
<gene>
    <name evidence="3" type="ORF">XAT740_LOCUS63397</name>
</gene>
<evidence type="ECO:0000256" key="1">
    <source>
        <dbReference type="ARBA" id="ARBA00022737"/>
    </source>
</evidence>
<proteinExistence type="predicted"/>
<evidence type="ECO:0000313" key="3">
    <source>
        <dbReference type="EMBL" id="CAF1689652.1"/>
    </source>
</evidence>
<dbReference type="PANTHER" id="PTHR45641:SF19">
    <property type="entry name" value="NEPHROCYSTIN-3"/>
    <property type="match status" value="1"/>
</dbReference>
<name>A0A816HPY3_ADIRI</name>
<dbReference type="Gene3D" id="1.25.40.10">
    <property type="entry name" value="Tetratricopeptide repeat domain"/>
    <property type="match status" value="1"/>
</dbReference>
<keyword evidence="2" id="KW-0802">TPR repeat</keyword>
<evidence type="ECO:0000313" key="4">
    <source>
        <dbReference type="Proteomes" id="UP000663828"/>
    </source>
</evidence>
<reference evidence="3" key="1">
    <citation type="submission" date="2021-02" db="EMBL/GenBank/DDBJ databases">
        <authorList>
            <person name="Nowell W R."/>
        </authorList>
    </citation>
    <scope>NUCLEOTIDE SEQUENCE</scope>
</reference>
<protein>
    <recommendedName>
        <fullName evidence="5">Tetratricopeptide repeat protein</fullName>
    </recommendedName>
</protein>
<comment type="caution">
    <text evidence="3">The sequence shown here is derived from an EMBL/GenBank/DDBJ whole genome shotgun (WGS) entry which is preliminary data.</text>
</comment>
<dbReference type="PANTHER" id="PTHR45641">
    <property type="entry name" value="TETRATRICOPEPTIDE REPEAT PROTEIN (AFU_ORTHOLOGUE AFUA_6G03870)"/>
    <property type="match status" value="1"/>
</dbReference>
<dbReference type="AlphaFoldDB" id="A0A816HPY3"/>
<keyword evidence="1" id="KW-0677">Repeat</keyword>
<evidence type="ECO:0000256" key="2">
    <source>
        <dbReference type="ARBA" id="ARBA00022803"/>
    </source>
</evidence>
<dbReference type="Pfam" id="PF13424">
    <property type="entry name" value="TPR_12"/>
    <property type="match status" value="1"/>
</dbReference>
<organism evidence="3 4">
    <name type="scientific">Adineta ricciae</name>
    <name type="common">Rotifer</name>
    <dbReference type="NCBI Taxonomy" id="249248"/>
    <lineage>
        <taxon>Eukaryota</taxon>
        <taxon>Metazoa</taxon>
        <taxon>Spiralia</taxon>
        <taxon>Gnathifera</taxon>
        <taxon>Rotifera</taxon>
        <taxon>Eurotatoria</taxon>
        <taxon>Bdelloidea</taxon>
        <taxon>Adinetida</taxon>
        <taxon>Adinetidae</taxon>
        <taxon>Adineta</taxon>
    </lineage>
</organism>
<evidence type="ECO:0008006" key="5">
    <source>
        <dbReference type="Google" id="ProtNLM"/>
    </source>
</evidence>